<dbReference type="eggNOG" id="COG0457">
    <property type="taxonomic scope" value="Bacteria"/>
</dbReference>
<protein>
    <submittedName>
        <fullName evidence="1">Uncharacterized protein</fullName>
    </submittedName>
</protein>
<sequence length="257" mass="29456">MIQREGNTIKHNHVRLQCIAVGSGREWYCLLNNYKKMKLHIYSFIISCLLLLSCNSKAEKDNFNKQVRQLNDSAVAIGSLGDTAKIMVAIELLNKVIAMKPDYYSAYWNKLAFQYRLGLMDDAFATLKSMERINPENPDLKTMLGAFLEQNKKDSTRAMIKYKEADLLYKNILDTISPNCLSYQSTMINYILNLKLLGENFDADSILYSPTQNDYYGKEEIYEAFKQFAENNLMKKTREELVKMVSLSGGGDTLLVN</sequence>
<proteinExistence type="predicted"/>
<evidence type="ECO:0000313" key="2">
    <source>
        <dbReference type="Proteomes" id="UP000008842"/>
    </source>
</evidence>
<dbReference type="OrthoDB" id="1017090at2"/>
<reference evidence="1 2" key="1">
    <citation type="journal article" date="2008" name="DNA Res.">
        <title>Determination of the genome sequence of Porphyromonas gingivalis strain ATCC 33277 and genomic comparison with strain W83 revealed extensive genome rearrangements in P. gingivalis.</title>
        <authorList>
            <person name="Naito M."/>
            <person name="Hirakawa H."/>
            <person name="Yamashita A."/>
            <person name="Ohara N."/>
            <person name="Shoji M."/>
            <person name="Yukitake H."/>
            <person name="Nakayama K."/>
            <person name="Toh H."/>
            <person name="Yoshimura F."/>
            <person name="Kuhara S."/>
            <person name="Hattori M."/>
            <person name="Hayashi T."/>
            <person name="Nakayama K."/>
        </authorList>
    </citation>
    <scope>NUCLEOTIDE SEQUENCE [LARGE SCALE GENOMIC DNA]</scope>
    <source>
        <strain evidence="2">ATCC 33277 / DSM 20709 / CIP 103683 / JCM 12257 / NCTC 11834 / 2561</strain>
    </source>
</reference>
<dbReference type="EMBL" id="AP009380">
    <property type="protein sequence ID" value="BAG34342.1"/>
    <property type="molecule type" value="Genomic_DNA"/>
</dbReference>
<dbReference type="InterPro" id="IPR011990">
    <property type="entry name" value="TPR-like_helical_dom_sf"/>
</dbReference>
<accession>B2RLU7</accession>
<dbReference type="Proteomes" id="UP000008842">
    <property type="component" value="Chromosome"/>
</dbReference>
<dbReference type="AlphaFoldDB" id="B2RLU7"/>
<name>B2RLU7_PORG3</name>
<dbReference type="BioCyc" id="PGIN431947:G1G2V-2032-MONOMER"/>
<dbReference type="Gene3D" id="1.25.40.10">
    <property type="entry name" value="Tetratricopeptide repeat domain"/>
    <property type="match status" value="1"/>
</dbReference>
<dbReference type="HOGENOM" id="CLU_1239235_0_0_10"/>
<dbReference type="SUPFAM" id="SSF48452">
    <property type="entry name" value="TPR-like"/>
    <property type="match status" value="1"/>
</dbReference>
<gene>
    <name evidence="1" type="ordered locus">PGN_1823</name>
</gene>
<organism evidence="1 2">
    <name type="scientific">Porphyromonas gingivalis (strain ATCC 33277 / DSM 20709 / CIP 103683 / JCM 12257 / NCTC 11834 / 2561)</name>
    <dbReference type="NCBI Taxonomy" id="431947"/>
    <lineage>
        <taxon>Bacteria</taxon>
        <taxon>Pseudomonadati</taxon>
        <taxon>Bacteroidota</taxon>
        <taxon>Bacteroidia</taxon>
        <taxon>Bacteroidales</taxon>
        <taxon>Porphyromonadaceae</taxon>
        <taxon>Porphyromonas</taxon>
    </lineage>
</organism>
<evidence type="ECO:0000313" key="1">
    <source>
        <dbReference type="EMBL" id="BAG34342.1"/>
    </source>
</evidence>
<dbReference type="KEGG" id="pgn:PGN_1823"/>